<reference evidence="3" key="1">
    <citation type="submission" date="2021-11" db="EMBL/GenBank/DDBJ databases">
        <authorList>
            <person name="Schell T."/>
        </authorList>
    </citation>
    <scope>NUCLEOTIDE SEQUENCE</scope>
    <source>
        <strain evidence="3">M5</strain>
    </source>
</reference>
<feature type="coiled-coil region" evidence="1">
    <location>
        <begin position="1023"/>
        <end position="1061"/>
    </location>
</feature>
<feature type="region of interest" description="Disordered" evidence="2">
    <location>
        <begin position="430"/>
        <end position="599"/>
    </location>
</feature>
<protein>
    <recommendedName>
        <fullName evidence="5">Tuberous sclerosis gene product-1</fullName>
    </recommendedName>
</protein>
<feature type="compositionally biased region" description="Basic and acidic residues" evidence="2">
    <location>
        <begin position="506"/>
        <end position="515"/>
    </location>
</feature>
<feature type="compositionally biased region" description="Polar residues" evidence="2">
    <location>
        <begin position="516"/>
        <end position="526"/>
    </location>
</feature>
<feature type="region of interest" description="Disordered" evidence="2">
    <location>
        <begin position="1159"/>
        <end position="1192"/>
    </location>
</feature>
<proteinExistence type="predicted"/>
<name>A0A8J2RP91_9CRUS</name>
<feature type="region of interest" description="Disordered" evidence="2">
    <location>
        <begin position="692"/>
        <end position="719"/>
    </location>
</feature>
<dbReference type="InterPro" id="IPR007483">
    <property type="entry name" value="Hamartin"/>
</dbReference>
<dbReference type="PANTHER" id="PTHR15154">
    <property type="entry name" value="HAMARTIN"/>
    <property type="match status" value="1"/>
</dbReference>
<dbReference type="GO" id="GO:0033596">
    <property type="term" value="C:TSC1-TSC2 complex"/>
    <property type="evidence" value="ECO:0007669"/>
    <property type="project" value="TreeGrafter"/>
</dbReference>
<organism evidence="3 4">
    <name type="scientific">Daphnia galeata</name>
    <dbReference type="NCBI Taxonomy" id="27404"/>
    <lineage>
        <taxon>Eukaryota</taxon>
        <taxon>Metazoa</taxon>
        <taxon>Ecdysozoa</taxon>
        <taxon>Arthropoda</taxon>
        <taxon>Crustacea</taxon>
        <taxon>Branchiopoda</taxon>
        <taxon>Diplostraca</taxon>
        <taxon>Cladocera</taxon>
        <taxon>Anomopoda</taxon>
        <taxon>Daphniidae</taxon>
        <taxon>Daphnia</taxon>
    </lineage>
</organism>
<gene>
    <name evidence="3" type="ORF">DGAL_LOCUS7632</name>
</gene>
<comment type="caution">
    <text evidence="3">The sequence shown here is derived from an EMBL/GenBank/DDBJ whole genome shotgun (WGS) entry which is preliminary data.</text>
</comment>
<evidence type="ECO:0000256" key="1">
    <source>
        <dbReference type="SAM" id="Coils"/>
    </source>
</evidence>
<evidence type="ECO:0000256" key="2">
    <source>
        <dbReference type="SAM" id="MobiDB-lite"/>
    </source>
</evidence>
<evidence type="ECO:0008006" key="5">
    <source>
        <dbReference type="Google" id="ProtNLM"/>
    </source>
</evidence>
<feature type="region of interest" description="Disordered" evidence="2">
    <location>
        <begin position="337"/>
        <end position="388"/>
    </location>
</feature>
<dbReference type="Proteomes" id="UP000789390">
    <property type="component" value="Unassembled WGS sequence"/>
</dbReference>
<feature type="region of interest" description="Disordered" evidence="2">
    <location>
        <begin position="1074"/>
        <end position="1127"/>
    </location>
</feature>
<dbReference type="GO" id="GO:0032007">
    <property type="term" value="P:negative regulation of TOR signaling"/>
    <property type="evidence" value="ECO:0007669"/>
    <property type="project" value="TreeGrafter"/>
</dbReference>
<feature type="compositionally biased region" description="Basic and acidic residues" evidence="2">
    <location>
        <begin position="1174"/>
        <end position="1192"/>
    </location>
</feature>
<dbReference type="OrthoDB" id="6022054at2759"/>
<keyword evidence="4" id="KW-1185">Reference proteome</keyword>
<feature type="compositionally biased region" description="Low complexity" evidence="2">
    <location>
        <begin position="1097"/>
        <end position="1127"/>
    </location>
</feature>
<feature type="coiled-coil region" evidence="1">
    <location>
        <begin position="832"/>
        <end position="919"/>
    </location>
</feature>
<dbReference type="GO" id="GO:0008285">
    <property type="term" value="P:negative regulation of cell population proliferation"/>
    <property type="evidence" value="ECO:0007669"/>
    <property type="project" value="TreeGrafter"/>
</dbReference>
<feature type="compositionally biased region" description="Low complexity" evidence="2">
    <location>
        <begin position="700"/>
        <end position="719"/>
    </location>
</feature>
<sequence length="1192" mass="132680">MEMEDPYMNLDPADFFNLLESNQLSVVEDIKSLIHDHLNSTKEAWLVQGLFDYSMSKGSLRAMEILLGLRETHSKHLLDKLSESLRSSSSRLSSLIFMGFLVRKQPQWLHKISSHYVMRDLIKVLKTDGGVVVLVNALLVLTALIPIIPNLESSILNEIFESFTRLAAWNYSNQPKQPEVYVLHLQIALYALFHRLYGMYPCNFLSYLRQHYSLRDNLPIFSHTVKPMVETVRMHPLLVTASKDIEIGTARWKQMSVHDIVTECAKYSLLECQDLSNREDIICSSLVHSSACAAEPMIVTATQPAPWLDEAMNVAGEWTWPAQWVPQGPATATKAPLSARVTPKPDPAESYLKQQQTSIPPSSSVARTLNLTPTASPLPLPPTSPMKKDLHSFKFPGVGGGIVGATGVGEHDRRSTVIGVKLQKIGQEPTSNTFAHFGPVLSGMRSRHSSGAPSVDPRKNLMSPSTLLQSDPLSPAQLANKPTDKDRDQISAEDREVCRLLSSKPAPKDFEKETHALSQSWVQSREGTPCALPLGRPDSLLQDKIDDSRHDVDSEPEDYSRACQEDDNYGDDVIESRPISGGHGSGAGASGGAVSHTSCQSGGLHMVDQTRFSDFVQRVKRLRYFSQCLPVASANQGSPGSGSSIGTVVDSTSSFGQTMATLPLRSRKRSISCPNLLQMDFNGDHRTAVVAESGNKEEPSSSSSSTAQQQSTACQTDQDLWPPTPYEHLFFSVLPPSLLFPPPPAPAEASPRSLAPSELLDRYIDAAFRNHERSMALVGKPNATEDVALLKGQVLMLQSQLQFERHRREVHAERNRRLLAKAKQGRLVEEELHTMRLQLVQAQNEMAAVRRDAESMRRLRNAAEAERAQAVLQFEERTKKMFQELQDLSSDKSQREEELFAAREQVRSLRREADRLHAALFTIDAEMKDLRRQANESRRYQQDLKDSQYHLIAARETANFLQQQLMHPTGAILKYEMEEMTRSYKEELKAHWEKLERERRHNEALTSKLADMDSAAVRRETDISELKRLLQFVKEENQQVMQVAEHKYESIKSINMALENNILQLRHQVEIGRSRQSRRRLITQQREDGSAGATALPAGSSSSAMPASVPGFSTSPSSPPSFSSISGASTEQLSVSLAVEASEGLNYWQTIETSALAEVADLPHESGGSGSSSADRRHSLDIDRNAKKPTSE</sequence>
<feature type="compositionally biased region" description="Basic and acidic residues" evidence="2">
    <location>
        <begin position="541"/>
        <end position="564"/>
    </location>
</feature>
<dbReference type="AlphaFoldDB" id="A0A8J2RP91"/>
<dbReference type="Pfam" id="PF04388">
    <property type="entry name" value="Hamartin"/>
    <property type="match status" value="1"/>
</dbReference>
<feature type="compositionally biased region" description="Gly residues" evidence="2">
    <location>
        <begin position="581"/>
        <end position="591"/>
    </location>
</feature>
<feature type="compositionally biased region" description="Polar residues" evidence="2">
    <location>
        <begin position="352"/>
        <end position="367"/>
    </location>
</feature>
<dbReference type="PANTHER" id="PTHR15154:SF2">
    <property type="entry name" value="HAMARTIN"/>
    <property type="match status" value="1"/>
</dbReference>
<feature type="compositionally biased region" description="Polar residues" evidence="2">
    <location>
        <begin position="462"/>
        <end position="472"/>
    </location>
</feature>
<dbReference type="EMBL" id="CAKKLH010000151">
    <property type="protein sequence ID" value="CAH0104718.1"/>
    <property type="molecule type" value="Genomic_DNA"/>
</dbReference>
<accession>A0A8J2RP91</accession>
<evidence type="ECO:0000313" key="3">
    <source>
        <dbReference type="EMBL" id="CAH0104718.1"/>
    </source>
</evidence>
<keyword evidence="1" id="KW-0175">Coiled coil</keyword>
<dbReference type="GO" id="GO:0051726">
    <property type="term" value="P:regulation of cell cycle"/>
    <property type="evidence" value="ECO:0007669"/>
    <property type="project" value="TreeGrafter"/>
</dbReference>
<evidence type="ECO:0000313" key="4">
    <source>
        <dbReference type="Proteomes" id="UP000789390"/>
    </source>
</evidence>
<feature type="compositionally biased region" description="Basic and acidic residues" evidence="2">
    <location>
        <begin position="482"/>
        <end position="498"/>
    </location>
</feature>